<evidence type="ECO:0000256" key="1">
    <source>
        <dbReference type="SAM" id="MobiDB-lite"/>
    </source>
</evidence>
<reference evidence="4" key="1">
    <citation type="journal article" date="2021" name="Int. J. Syst. Evol. Microbiol.">
        <title>Actinocatenispora comari sp. nov., an endophytic actinomycete isolated from aerial parts of Comarum salesowianum.</title>
        <authorList>
            <person name="Oyunbileg N."/>
            <person name="Iizaka Y."/>
            <person name="Hamada M."/>
            <person name="Davaapurev B.O."/>
            <person name="Fukumoto A."/>
            <person name="Tsetseg B."/>
            <person name="Kato F."/>
            <person name="Tamura T."/>
            <person name="Batkhuu J."/>
            <person name="Anzai Y."/>
        </authorList>
    </citation>
    <scope>NUCLEOTIDE SEQUENCE [LARGE SCALE GENOMIC DNA]</scope>
    <source>
        <strain evidence="4">NUM-2625</strain>
    </source>
</reference>
<dbReference type="Proteomes" id="UP000614996">
    <property type="component" value="Unassembled WGS sequence"/>
</dbReference>
<feature type="compositionally biased region" description="Pro residues" evidence="1">
    <location>
        <begin position="38"/>
        <end position="48"/>
    </location>
</feature>
<protein>
    <submittedName>
        <fullName evidence="3">Uncharacterized protein</fullName>
    </submittedName>
</protein>
<keyword evidence="4" id="KW-1185">Reference proteome</keyword>
<feature type="region of interest" description="Disordered" evidence="1">
    <location>
        <begin position="29"/>
        <end position="58"/>
    </location>
</feature>
<evidence type="ECO:0000313" key="3">
    <source>
        <dbReference type="EMBL" id="GIL29098.1"/>
    </source>
</evidence>
<dbReference type="AlphaFoldDB" id="A0A8J4ADL3"/>
<dbReference type="EMBL" id="BOPO01000084">
    <property type="protein sequence ID" value="GIL29098.1"/>
    <property type="molecule type" value="Genomic_DNA"/>
</dbReference>
<accession>A0A8J4ADL3</accession>
<dbReference type="EMBL" id="BOPO01000006">
    <property type="protein sequence ID" value="GIL25502.1"/>
    <property type="molecule type" value="Genomic_DNA"/>
</dbReference>
<comment type="caution">
    <text evidence="3">The sequence shown here is derived from an EMBL/GenBank/DDBJ whole genome shotgun (WGS) entry which is preliminary data.</text>
</comment>
<organism evidence="3 4">
    <name type="scientific">Actinocatenispora comari</name>
    <dbReference type="NCBI Taxonomy" id="2807577"/>
    <lineage>
        <taxon>Bacteria</taxon>
        <taxon>Bacillati</taxon>
        <taxon>Actinomycetota</taxon>
        <taxon>Actinomycetes</taxon>
        <taxon>Micromonosporales</taxon>
        <taxon>Micromonosporaceae</taxon>
        <taxon>Actinocatenispora</taxon>
    </lineage>
</organism>
<reference evidence="3" key="2">
    <citation type="submission" date="2021-02" db="EMBL/GenBank/DDBJ databases">
        <title>Whole genome shotgun sequence of Actinocatenispora sp. strain NUM-2625.</title>
        <authorList>
            <person name="Oyunbileg N."/>
            <person name="Iizaka Y."/>
            <person name="Davaapurev BO."/>
            <person name="Fukumoto A."/>
            <person name="Batkhuu J."/>
            <person name="Anzai Y."/>
        </authorList>
    </citation>
    <scope>NUCLEOTIDE SEQUENCE</scope>
    <source>
        <strain evidence="3">NUM-2625</strain>
    </source>
</reference>
<name>A0A8J4ADL3_9ACTN</name>
<dbReference type="RefSeq" id="WP_207123111.1">
    <property type="nucleotide sequence ID" value="NZ_BOPO01000006.1"/>
</dbReference>
<evidence type="ECO:0000313" key="2">
    <source>
        <dbReference type="EMBL" id="GIL25502.1"/>
    </source>
</evidence>
<proteinExistence type="predicted"/>
<gene>
    <name evidence="2" type="ORF">NUM_07570</name>
    <name evidence="3" type="ORF">NUM_43520</name>
</gene>
<evidence type="ECO:0000313" key="4">
    <source>
        <dbReference type="Proteomes" id="UP000614996"/>
    </source>
</evidence>
<sequence>MRPVVLLCLPDLTPHTPLSAAIGAALSRHPDRTAGADPPAPRYSPRPPRTAARPGGQRWSFATGFWPTHPGTDRALLVSARPDEAPGRWACAGGPIAVVDRALAARRAQRAAEVLWRLFDAVTWNTPPARRWELFATRHEADPQVVTLDAARRAFGAQPRIRAMRDFDLRADTLTVFARFTPDRYATALDHLQPGSAAFTARRITRAVAGDRMVCPGGRLLRPVADTPDALAVYRAAADAVLAGLPPSTIVVAVHYH</sequence>